<proteinExistence type="predicted"/>
<name>A0ABV0SR24_9TELE</name>
<comment type="caution">
    <text evidence="2">The sequence shown here is derived from an EMBL/GenBank/DDBJ whole genome shotgun (WGS) entry which is preliminary data.</text>
</comment>
<dbReference type="EMBL" id="JAHRIQ010004885">
    <property type="protein sequence ID" value="MEQ2222916.1"/>
    <property type="molecule type" value="Genomic_DNA"/>
</dbReference>
<organism evidence="2 3">
    <name type="scientific">Ilyodon furcidens</name>
    <name type="common">goldbreast splitfin</name>
    <dbReference type="NCBI Taxonomy" id="33524"/>
    <lineage>
        <taxon>Eukaryota</taxon>
        <taxon>Metazoa</taxon>
        <taxon>Chordata</taxon>
        <taxon>Craniata</taxon>
        <taxon>Vertebrata</taxon>
        <taxon>Euteleostomi</taxon>
        <taxon>Actinopterygii</taxon>
        <taxon>Neopterygii</taxon>
        <taxon>Teleostei</taxon>
        <taxon>Neoteleostei</taxon>
        <taxon>Acanthomorphata</taxon>
        <taxon>Ovalentaria</taxon>
        <taxon>Atherinomorphae</taxon>
        <taxon>Cyprinodontiformes</taxon>
        <taxon>Goodeidae</taxon>
        <taxon>Ilyodon</taxon>
    </lineage>
</organism>
<dbReference type="Proteomes" id="UP001482620">
    <property type="component" value="Unassembled WGS sequence"/>
</dbReference>
<accession>A0ABV0SR24</accession>
<gene>
    <name evidence="2" type="ORF">ILYODFUR_031454</name>
</gene>
<evidence type="ECO:0000313" key="2">
    <source>
        <dbReference type="EMBL" id="MEQ2222916.1"/>
    </source>
</evidence>
<keyword evidence="1" id="KW-0812">Transmembrane</keyword>
<evidence type="ECO:0000256" key="1">
    <source>
        <dbReference type="SAM" id="Phobius"/>
    </source>
</evidence>
<feature type="transmembrane region" description="Helical" evidence="1">
    <location>
        <begin position="71"/>
        <end position="89"/>
    </location>
</feature>
<evidence type="ECO:0000313" key="3">
    <source>
        <dbReference type="Proteomes" id="UP001482620"/>
    </source>
</evidence>
<protein>
    <submittedName>
        <fullName evidence="2">Uncharacterized protein</fullName>
    </submittedName>
</protein>
<keyword evidence="3" id="KW-1185">Reference proteome</keyword>
<reference evidence="2 3" key="1">
    <citation type="submission" date="2021-06" db="EMBL/GenBank/DDBJ databases">
        <authorList>
            <person name="Palmer J.M."/>
        </authorList>
    </citation>
    <scope>NUCLEOTIDE SEQUENCE [LARGE SCALE GENOMIC DNA]</scope>
    <source>
        <strain evidence="3">if_2019</strain>
        <tissue evidence="2">Muscle</tissue>
    </source>
</reference>
<sequence length="105" mass="11956">MCHRVNQYITIENGCVFNLVCVGLNVARWGHTQKDTPQGLHPQLQSVYTYFDIFLLKHLNFLLFSCKALQGALLIPASVLFMSVIYFSVCHVKSYVNFNKVGKSK</sequence>
<keyword evidence="1" id="KW-0472">Membrane</keyword>
<keyword evidence="1" id="KW-1133">Transmembrane helix</keyword>